<dbReference type="AlphaFoldDB" id="A0A0R1WDV9"/>
<dbReference type="SMART" id="SM01117">
    <property type="entry name" value="Cyt-b5"/>
    <property type="match status" value="1"/>
</dbReference>
<name>A0A0R1WDV9_9LACO</name>
<keyword evidence="3" id="KW-1185">Reference proteome</keyword>
<reference evidence="2 3" key="1">
    <citation type="journal article" date="2015" name="Genome Announc.">
        <title>Expanding the biotechnology potential of lactobacilli through comparative genomics of 213 strains and associated genera.</title>
        <authorList>
            <person name="Sun Z."/>
            <person name="Harris H.M."/>
            <person name="McCann A."/>
            <person name="Guo C."/>
            <person name="Argimon S."/>
            <person name="Zhang W."/>
            <person name="Yang X."/>
            <person name="Jeffery I.B."/>
            <person name="Cooney J.C."/>
            <person name="Kagawa T.F."/>
            <person name="Liu W."/>
            <person name="Song Y."/>
            <person name="Salvetti E."/>
            <person name="Wrobel A."/>
            <person name="Rasinkangas P."/>
            <person name="Parkhill J."/>
            <person name="Rea M.C."/>
            <person name="O'Sullivan O."/>
            <person name="Ritari J."/>
            <person name="Douillard F.P."/>
            <person name="Paul Ross R."/>
            <person name="Yang R."/>
            <person name="Briner A.E."/>
            <person name="Felis G.E."/>
            <person name="de Vos W.M."/>
            <person name="Barrangou R."/>
            <person name="Klaenhammer T.R."/>
            <person name="Caufield P.W."/>
            <person name="Cui Y."/>
            <person name="Zhang H."/>
            <person name="O'Toole P.W."/>
        </authorList>
    </citation>
    <scope>NUCLEOTIDE SEQUENCE [LARGE SCALE GENOMIC DNA]</scope>
    <source>
        <strain evidence="2 3">DSM 5007</strain>
    </source>
</reference>
<sequence length="77" mass="8242">MAEQTFTKEELSKFDGQNGNKAYVAIDGTVYDMTDVPAWANGQHHGNVAGQDLSDVILKSPHGKSVLAKLTVVGKLV</sequence>
<dbReference type="Pfam" id="PF00173">
    <property type="entry name" value="Cyt-b5"/>
    <property type="match status" value="1"/>
</dbReference>
<protein>
    <submittedName>
        <fullName evidence="2">Cytochrome b5</fullName>
    </submittedName>
</protein>
<organism evidence="2 3">
    <name type="scientific">Paucilactobacillus suebicus DSM 5007 = KCTC 3549</name>
    <dbReference type="NCBI Taxonomy" id="1423807"/>
    <lineage>
        <taxon>Bacteria</taxon>
        <taxon>Bacillati</taxon>
        <taxon>Bacillota</taxon>
        <taxon>Bacilli</taxon>
        <taxon>Lactobacillales</taxon>
        <taxon>Lactobacillaceae</taxon>
        <taxon>Paucilactobacillus</taxon>
    </lineage>
</organism>
<evidence type="ECO:0000313" key="3">
    <source>
        <dbReference type="Proteomes" id="UP000051820"/>
    </source>
</evidence>
<feature type="domain" description="Cytochrome b5 heme-binding" evidence="1">
    <location>
        <begin position="6"/>
        <end position="77"/>
    </location>
</feature>
<gene>
    <name evidence="2" type="ORF">FD16_GL002485</name>
</gene>
<dbReference type="InterPro" id="IPR036400">
    <property type="entry name" value="Cyt_B5-like_heme/steroid_sf"/>
</dbReference>
<dbReference type="Gene3D" id="3.10.120.10">
    <property type="entry name" value="Cytochrome b5-like heme/steroid binding domain"/>
    <property type="match status" value="1"/>
</dbReference>
<dbReference type="EMBL" id="AZGF01000009">
    <property type="protein sequence ID" value="KRM12300.1"/>
    <property type="molecule type" value="Genomic_DNA"/>
</dbReference>
<proteinExistence type="predicted"/>
<evidence type="ECO:0000259" key="1">
    <source>
        <dbReference type="SMART" id="SM01117"/>
    </source>
</evidence>
<dbReference type="OrthoDB" id="9785263at2"/>
<dbReference type="InterPro" id="IPR001199">
    <property type="entry name" value="Cyt_B5-like_heme/steroid-bd"/>
</dbReference>
<evidence type="ECO:0000313" key="2">
    <source>
        <dbReference type="EMBL" id="KRM12300.1"/>
    </source>
</evidence>
<accession>A0A0R1WDV9</accession>
<dbReference type="eggNOG" id="COG4892">
    <property type="taxonomic scope" value="Bacteria"/>
</dbReference>
<dbReference type="Proteomes" id="UP000051820">
    <property type="component" value="Unassembled WGS sequence"/>
</dbReference>
<comment type="caution">
    <text evidence="2">The sequence shown here is derived from an EMBL/GenBank/DDBJ whole genome shotgun (WGS) entry which is preliminary data.</text>
</comment>
<dbReference type="SUPFAM" id="SSF55856">
    <property type="entry name" value="Cytochrome b5-like heme/steroid binding domain"/>
    <property type="match status" value="1"/>
</dbReference>
<dbReference type="RefSeq" id="WP_010621815.1">
    <property type="nucleotide sequence ID" value="NZ_AZGF01000009.1"/>
</dbReference>
<dbReference type="PATRIC" id="fig|1423807.3.peg.2569"/>